<evidence type="ECO:0000313" key="2">
    <source>
        <dbReference type="EMBL" id="GJE60666.1"/>
    </source>
</evidence>
<comment type="caution">
    <text evidence="2">The sequence shown here is derived from an EMBL/GenBank/DDBJ whole genome shotgun (WGS) entry which is preliminary data.</text>
</comment>
<evidence type="ECO:0000256" key="1">
    <source>
        <dbReference type="SAM" id="MobiDB-lite"/>
    </source>
</evidence>
<name>A0ABQ4U1L6_9HYPH</name>
<dbReference type="Proteomes" id="UP001055057">
    <property type="component" value="Unassembled WGS sequence"/>
</dbReference>
<accession>A0ABQ4U1L6</accession>
<sequence length="62" mass="6563">MPQRAWPIRPCSSVSGSSTARRADHRRVRPVSSGAAFGRAVSKAGANRAATKPMAISPAMER</sequence>
<feature type="region of interest" description="Disordered" evidence="1">
    <location>
        <begin position="1"/>
        <end position="62"/>
    </location>
</feature>
<protein>
    <submittedName>
        <fullName evidence="2">Uncharacterized protein</fullName>
    </submittedName>
</protein>
<gene>
    <name evidence="2" type="ORF">MPOCJGCO_2780</name>
</gene>
<evidence type="ECO:0000313" key="3">
    <source>
        <dbReference type="Proteomes" id="UP001055057"/>
    </source>
</evidence>
<dbReference type="EMBL" id="BPRB01000153">
    <property type="protein sequence ID" value="GJE60666.1"/>
    <property type="molecule type" value="Genomic_DNA"/>
</dbReference>
<reference evidence="2" key="2">
    <citation type="submission" date="2021-08" db="EMBL/GenBank/DDBJ databases">
        <authorList>
            <person name="Tani A."/>
            <person name="Ola A."/>
            <person name="Ogura Y."/>
            <person name="Katsura K."/>
            <person name="Hayashi T."/>
        </authorList>
    </citation>
    <scope>NUCLEOTIDE SEQUENCE</scope>
    <source>
        <strain evidence="2">DSM 23632</strain>
    </source>
</reference>
<keyword evidence="3" id="KW-1185">Reference proteome</keyword>
<proteinExistence type="predicted"/>
<reference evidence="2" key="1">
    <citation type="journal article" date="2021" name="Front. Microbiol.">
        <title>Comprehensive Comparative Genomics and Phenotyping of Methylobacterium Species.</title>
        <authorList>
            <person name="Alessa O."/>
            <person name="Ogura Y."/>
            <person name="Fujitani Y."/>
            <person name="Takami H."/>
            <person name="Hayashi T."/>
            <person name="Sahin N."/>
            <person name="Tani A."/>
        </authorList>
    </citation>
    <scope>NUCLEOTIDE SEQUENCE</scope>
    <source>
        <strain evidence="2">DSM 23632</strain>
    </source>
</reference>
<organism evidence="2 3">
    <name type="scientific">Methylobacterium trifolii</name>
    <dbReference type="NCBI Taxonomy" id="1003092"/>
    <lineage>
        <taxon>Bacteria</taxon>
        <taxon>Pseudomonadati</taxon>
        <taxon>Pseudomonadota</taxon>
        <taxon>Alphaproteobacteria</taxon>
        <taxon>Hyphomicrobiales</taxon>
        <taxon>Methylobacteriaceae</taxon>
        <taxon>Methylobacterium</taxon>
    </lineage>
</organism>